<reference evidence="2" key="1">
    <citation type="journal article" date="2014" name="Int. J. Syst. Evol. Microbiol.">
        <title>Complete genome sequence of Corynebacterium casei LMG S-19264T (=DSM 44701T), isolated from a smear-ripened cheese.</title>
        <authorList>
            <consortium name="US DOE Joint Genome Institute (JGI-PGF)"/>
            <person name="Walter F."/>
            <person name="Albersmeier A."/>
            <person name="Kalinowski J."/>
            <person name="Ruckert C."/>
        </authorList>
    </citation>
    <scope>NUCLEOTIDE SEQUENCE</scope>
    <source>
        <strain evidence="2">CGMCC 4.5737</strain>
    </source>
</reference>
<dbReference type="Gene3D" id="1.10.260.40">
    <property type="entry name" value="lambda repressor-like DNA-binding domains"/>
    <property type="match status" value="1"/>
</dbReference>
<feature type="domain" description="HTH cro/C1-type" evidence="1">
    <location>
        <begin position="17"/>
        <end position="71"/>
    </location>
</feature>
<dbReference type="AlphaFoldDB" id="A0A8J3FXG9"/>
<proteinExistence type="predicted"/>
<dbReference type="Proteomes" id="UP000637578">
    <property type="component" value="Unassembled WGS sequence"/>
</dbReference>
<dbReference type="InterPro" id="IPR001387">
    <property type="entry name" value="Cro/C1-type_HTH"/>
</dbReference>
<sequence>MGNPTLTVGSWALGRRLREIRESQGLTSTDVARRLKLSQPTVTRAESGRHRLTRPQLAKLCRTYGIPDAEAAELERIRQAAAEPNWLQDYGSLVDGPVGDVFGLESGASVVSTFESILIPGLLQTERYARAVISAASPYIRATEVDRRVDLRMARKRRLTGNNPLTVRAVIAEAALCQLIGGPEVMREQLDALRAMEHDHILVRVLPSSVGAHPALGSAFSIFEFSAAEGLPPVVCVDTITSALIVEKSHQVAAYTLSFDVVAALAAGERESVELIDHIARSL</sequence>
<evidence type="ECO:0000313" key="2">
    <source>
        <dbReference type="EMBL" id="GGM79526.1"/>
    </source>
</evidence>
<dbReference type="SUPFAM" id="SSF47413">
    <property type="entry name" value="lambda repressor-like DNA-binding domains"/>
    <property type="match status" value="1"/>
</dbReference>
<dbReference type="SMART" id="SM00530">
    <property type="entry name" value="HTH_XRE"/>
    <property type="match status" value="1"/>
</dbReference>
<organism evidence="2 3">
    <name type="scientific">Longimycelium tulufanense</name>
    <dbReference type="NCBI Taxonomy" id="907463"/>
    <lineage>
        <taxon>Bacteria</taxon>
        <taxon>Bacillati</taxon>
        <taxon>Actinomycetota</taxon>
        <taxon>Actinomycetes</taxon>
        <taxon>Pseudonocardiales</taxon>
        <taxon>Pseudonocardiaceae</taxon>
        <taxon>Longimycelium</taxon>
    </lineage>
</organism>
<name>A0A8J3FXG9_9PSEU</name>
<dbReference type="EMBL" id="BMMK01000044">
    <property type="protein sequence ID" value="GGM79526.1"/>
    <property type="molecule type" value="Genomic_DNA"/>
</dbReference>
<evidence type="ECO:0000259" key="1">
    <source>
        <dbReference type="PROSITE" id="PS50943"/>
    </source>
</evidence>
<reference evidence="2" key="2">
    <citation type="submission" date="2020-09" db="EMBL/GenBank/DDBJ databases">
        <authorList>
            <person name="Sun Q."/>
            <person name="Zhou Y."/>
        </authorList>
    </citation>
    <scope>NUCLEOTIDE SEQUENCE</scope>
    <source>
        <strain evidence="2">CGMCC 4.5737</strain>
    </source>
</reference>
<comment type="caution">
    <text evidence="2">The sequence shown here is derived from an EMBL/GenBank/DDBJ whole genome shotgun (WGS) entry which is preliminary data.</text>
</comment>
<dbReference type="Pfam" id="PF13560">
    <property type="entry name" value="HTH_31"/>
    <property type="match status" value="1"/>
</dbReference>
<dbReference type="Pfam" id="PF19054">
    <property type="entry name" value="DUF5753"/>
    <property type="match status" value="1"/>
</dbReference>
<evidence type="ECO:0000313" key="3">
    <source>
        <dbReference type="Proteomes" id="UP000637578"/>
    </source>
</evidence>
<accession>A0A8J3FXG9</accession>
<gene>
    <name evidence="2" type="ORF">GCM10012275_57720</name>
</gene>
<keyword evidence="3" id="KW-1185">Reference proteome</keyword>
<dbReference type="GO" id="GO:0003677">
    <property type="term" value="F:DNA binding"/>
    <property type="evidence" value="ECO:0007669"/>
    <property type="project" value="InterPro"/>
</dbReference>
<dbReference type="RefSeq" id="WP_189061592.1">
    <property type="nucleotide sequence ID" value="NZ_BMMK01000044.1"/>
</dbReference>
<dbReference type="InterPro" id="IPR043917">
    <property type="entry name" value="DUF5753"/>
</dbReference>
<dbReference type="InterPro" id="IPR010982">
    <property type="entry name" value="Lambda_DNA-bd_dom_sf"/>
</dbReference>
<dbReference type="CDD" id="cd00093">
    <property type="entry name" value="HTH_XRE"/>
    <property type="match status" value="1"/>
</dbReference>
<dbReference type="PROSITE" id="PS50943">
    <property type="entry name" value="HTH_CROC1"/>
    <property type="match status" value="1"/>
</dbReference>
<protein>
    <submittedName>
        <fullName evidence="2">Transcriptional regulator</fullName>
    </submittedName>
</protein>